<accession>A0A0A9C3Z3</accession>
<organism evidence="1">
    <name type="scientific">Arundo donax</name>
    <name type="common">Giant reed</name>
    <name type="synonym">Donax arundinaceus</name>
    <dbReference type="NCBI Taxonomy" id="35708"/>
    <lineage>
        <taxon>Eukaryota</taxon>
        <taxon>Viridiplantae</taxon>
        <taxon>Streptophyta</taxon>
        <taxon>Embryophyta</taxon>
        <taxon>Tracheophyta</taxon>
        <taxon>Spermatophyta</taxon>
        <taxon>Magnoliopsida</taxon>
        <taxon>Liliopsida</taxon>
        <taxon>Poales</taxon>
        <taxon>Poaceae</taxon>
        <taxon>PACMAD clade</taxon>
        <taxon>Arundinoideae</taxon>
        <taxon>Arundineae</taxon>
        <taxon>Arundo</taxon>
    </lineage>
</organism>
<name>A0A0A9C3Z3_ARUDO</name>
<reference evidence="1" key="1">
    <citation type="submission" date="2014-09" db="EMBL/GenBank/DDBJ databases">
        <authorList>
            <person name="Magalhaes I.L.F."/>
            <person name="Oliveira U."/>
            <person name="Santos F.R."/>
            <person name="Vidigal T.H.D.A."/>
            <person name="Brescovit A.D."/>
            <person name="Santos A.J."/>
        </authorList>
    </citation>
    <scope>NUCLEOTIDE SEQUENCE</scope>
    <source>
        <tissue evidence="1">Shoot tissue taken approximately 20 cm above the soil surface</tissue>
    </source>
</reference>
<dbReference type="EMBL" id="GBRH01228752">
    <property type="protein sequence ID" value="JAD69143.1"/>
    <property type="molecule type" value="Transcribed_RNA"/>
</dbReference>
<protein>
    <submittedName>
        <fullName evidence="1">Uncharacterized protein</fullName>
    </submittedName>
</protein>
<proteinExistence type="predicted"/>
<dbReference type="AlphaFoldDB" id="A0A0A9C3Z3"/>
<sequence length="47" mass="5444">MTHPVWTCAQWDDVRAAVEQNIFCMHPPDPITIYSYHRAVQTSSLIN</sequence>
<reference evidence="1" key="2">
    <citation type="journal article" date="2015" name="Data Brief">
        <title>Shoot transcriptome of the giant reed, Arundo donax.</title>
        <authorList>
            <person name="Barrero R.A."/>
            <person name="Guerrero F.D."/>
            <person name="Moolhuijzen P."/>
            <person name="Goolsby J.A."/>
            <person name="Tidwell J."/>
            <person name="Bellgard S.E."/>
            <person name="Bellgard M.I."/>
        </authorList>
    </citation>
    <scope>NUCLEOTIDE SEQUENCE</scope>
    <source>
        <tissue evidence="1">Shoot tissue taken approximately 20 cm above the soil surface</tissue>
    </source>
</reference>
<evidence type="ECO:0000313" key="1">
    <source>
        <dbReference type="EMBL" id="JAD69143.1"/>
    </source>
</evidence>